<name>A0A2M8S494_9PAST</name>
<proteinExistence type="predicted"/>
<dbReference type="RefSeq" id="WP_100288214.1">
    <property type="nucleotide sequence ID" value="NZ_PHHA01000004.1"/>
</dbReference>
<dbReference type="EMBL" id="PHHA01000004">
    <property type="protein sequence ID" value="PJG85960.1"/>
    <property type="molecule type" value="Genomic_DNA"/>
</dbReference>
<accession>A0A2M8S494</accession>
<evidence type="ECO:0000313" key="1">
    <source>
        <dbReference type="EMBL" id="PJG85960.1"/>
    </source>
</evidence>
<gene>
    <name evidence="1" type="ORF">CVP05_03590</name>
</gene>
<comment type="caution">
    <text evidence="1">The sequence shown here is derived from an EMBL/GenBank/DDBJ whole genome shotgun (WGS) entry which is preliminary data.</text>
</comment>
<dbReference type="OrthoDB" id="1075158at2"/>
<sequence>MLMNEAMCTFLSKISLKDISSKKLNHELKSIIDNGFFIKDDCALLKKFERLNRGELCSFDDEVEFECSFNSIHIDDFAKGDFFIYAIIYAYELTLKWKINFPDRKIKLILSLDDENYSPTVTFYTDRGKDYLNENKLNSYINPILIISGTFSYLDLVCQNKNKE</sequence>
<dbReference type="Proteomes" id="UP000229329">
    <property type="component" value="Unassembled WGS sequence"/>
</dbReference>
<dbReference type="AlphaFoldDB" id="A0A2M8S494"/>
<evidence type="ECO:0000313" key="2">
    <source>
        <dbReference type="Proteomes" id="UP000229329"/>
    </source>
</evidence>
<protein>
    <submittedName>
        <fullName evidence="1">Uncharacterized protein</fullName>
    </submittedName>
</protein>
<reference evidence="1 2" key="1">
    <citation type="submission" date="2017-11" db="EMBL/GenBank/DDBJ databases">
        <title>Reclassification of Bisgaard taxon 7 as Conservatibacter flavescens gen. nov., sp. nov.</title>
        <authorList>
            <person name="Christensen H."/>
        </authorList>
    </citation>
    <scope>NUCLEOTIDE SEQUENCE [LARGE SCALE GENOMIC DNA]</scope>
    <source>
        <strain evidence="1 2">7_4</strain>
    </source>
</reference>
<keyword evidence="2" id="KW-1185">Reference proteome</keyword>
<organism evidence="1 2">
    <name type="scientific">Conservatibacter flavescens</name>
    <dbReference type="NCBI Taxonomy" id="28161"/>
    <lineage>
        <taxon>Bacteria</taxon>
        <taxon>Pseudomonadati</taxon>
        <taxon>Pseudomonadota</taxon>
        <taxon>Gammaproteobacteria</taxon>
        <taxon>Pasteurellales</taxon>
        <taxon>Pasteurellaceae</taxon>
        <taxon>Conservatibacter</taxon>
    </lineage>
</organism>